<dbReference type="Proteomes" id="UP000033924">
    <property type="component" value="Unassembled WGS sequence"/>
</dbReference>
<evidence type="ECO:0000313" key="3">
    <source>
        <dbReference type="Proteomes" id="UP000033924"/>
    </source>
</evidence>
<dbReference type="RefSeq" id="WP_016189748.1">
    <property type="nucleotide sequence ID" value="NZ_CP089932.1"/>
</dbReference>
<dbReference type="InterPro" id="IPR050464">
    <property type="entry name" value="Zeta_carotene_desat/Oxidored"/>
</dbReference>
<proteinExistence type="predicted"/>
<dbReference type="InterPro" id="IPR036188">
    <property type="entry name" value="FAD/NAD-bd_sf"/>
</dbReference>
<protein>
    <submittedName>
        <fullName evidence="2">FAD-dependent oxidoreductase</fullName>
    </submittedName>
</protein>
<keyword evidence="3" id="KW-1185">Reference proteome</keyword>
<reference evidence="2 3" key="1">
    <citation type="submission" date="2015-01" db="EMBL/GenBank/DDBJ databases">
        <title>Erwinia tracheiphila.</title>
        <authorList>
            <person name="Shapiro L.R."/>
        </authorList>
    </citation>
    <scope>NUCLEOTIDE SEQUENCE [LARGE SCALE GENOMIC DNA]</scope>
    <source>
        <strain evidence="2 3">BuffGH</strain>
    </source>
</reference>
<accession>A0A0M2KKA5</accession>
<dbReference type="Gene3D" id="3.50.50.60">
    <property type="entry name" value="FAD/NAD(P)-binding domain"/>
    <property type="match status" value="1"/>
</dbReference>
<dbReference type="GO" id="GO:0016491">
    <property type="term" value="F:oxidoreductase activity"/>
    <property type="evidence" value="ECO:0007669"/>
    <property type="project" value="InterPro"/>
</dbReference>
<dbReference type="Pfam" id="PF01593">
    <property type="entry name" value="Amino_oxidase"/>
    <property type="match status" value="1"/>
</dbReference>
<evidence type="ECO:0000313" key="2">
    <source>
        <dbReference type="EMBL" id="KKF37752.1"/>
    </source>
</evidence>
<dbReference type="InterPro" id="IPR002937">
    <property type="entry name" value="Amino_oxidase"/>
</dbReference>
<dbReference type="STRING" id="65700.SY86_05725"/>
<dbReference type="SUPFAM" id="SSF51905">
    <property type="entry name" value="FAD/NAD(P)-binding domain"/>
    <property type="match status" value="1"/>
</dbReference>
<dbReference type="PANTHER" id="PTHR42923">
    <property type="entry name" value="PROTOPORPHYRINOGEN OXIDASE"/>
    <property type="match status" value="1"/>
</dbReference>
<dbReference type="PANTHER" id="PTHR42923:SF17">
    <property type="entry name" value="AMINE OXIDASE DOMAIN-CONTAINING PROTEIN"/>
    <property type="match status" value="1"/>
</dbReference>
<organism evidence="2 3">
    <name type="scientific">Erwinia tracheiphila</name>
    <dbReference type="NCBI Taxonomy" id="65700"/>
    <lineage>
        <taxon>Bacteria</taxon>
        <taxon>Pseudomonadati</taxon>
        <taxon>Pseudomonadota</taxon>
        <taxon>Gammaproteobacteria</taxon>
        <taxon>Enterobacterales</taxon>
        <taxon>Erwiniaceae</taxon>
        <taxon>Erwinia</taxon>
    </lineage>
</organism>
<comment type="caution">
    <text evidence="2">The sequence shown here is derived from an EMBL/GenBank/DDBJ whole genome shotgun (WGS) entry which is preliminary data.</text>
</comment>
<evidence type="ECO:0000259" key="1">
    <source>
        <dbReference type="Pfam" id="PF01593"/>
    </source>
</evidence>
<dbReference type="EMBL" id="JXNU01000003">
    <property type="protein sequence ID" value="KKF37752.1"/>
    <property type="molecule type" value="Genomic_DNA"/>
</dbReference>
<gene>
    <name evidence="2" type="ORF">SY86_05725</name>
</gene>
<dbReference type="PATRIC" id="fig|65700.7.peg.1446"/>
<feature type="domain" description="Amine oxidase" evidence="1">
    <location>
        <begin position="10"/>
        <end position="306"/>
    </location>
</feature>
<sequence length="425" mass="48210">MKIAIIGSGIAGLSSAWKLAERAEVHLFEAGDRLGGHTATVDVTVQGQHYAIDTGFIVFNDRTYQHFHALLAELELAGQPTEMSFSVRNVQSGLEYNGHSLNSLFAQRGNLLRKKFWRFLADIVRFNRRAKQWLKAHGCALSHQDTLGNFLQKQRFNAFFSDHYILPMGAAIWSCSLNEIRQMPLIFFLQFFNHHGLLDLSQRPQWYVIPGGSREYIRRLMAKIEDRLHIHLSTPVLQVQRHASSLTLHTRTGSDTFDQVIFACHSDQTLALLDYATDEEQQMLSGVPWSASEVVLHTDTRLLPENPRAWASWNYRLDRSQSDSGHSAATVTYNMNILQGLNAGATFCVTLNDTTFIDPTKILGRYVYHHPQFGLQSLLTQRTRLLLNGVNRSWYCGAWCYNGFHEDGIRSALDVVAGMERATLL</sequence>
<dbReference type="AlphaFoldDB" id="A0A0M2KKA5"/>
<name>A0A0M2KKA5_9GAMM</name>